<evidence type="ECO:0000313" key="1">
    <source>
        <dbReference type="EMBL" id="EAT12458.1"/>
    </source>
</evidence>
<gene>
    <name evidence="1" type="ORF">RED65_16511</name>
</gene>
<reference evidence="1 2" key="1">
    <citation type="submission" date="2006-03" db="EMBL/GenBank/DDBJ databases">
        <authorList>
            <person name="Pinhassi J."/>
            <person name="Pedros-Alio C."/>
            <person name="Ferriera S."/>
            <person name="Johnson J."/>
            <person name="Kravitz S."/>
            <person name="Halpern A."/>
            <person name="Remington K."/>
            <person name="Beeson K."/>
            <person name="Tran B."/>
            <person name="Rogers Y.-H."/>
            <person name="Friedman R."/>
            <person name="Venter J.C."/>
        </authorList>
    </citation>
    <scope>NUCLEOTIDE SEQUENCE [LARGE SCALE GENOMIC DNA]</scope>
    <source>
        <strain evidence="1 2">RED65</strain>
    </source>
</reference>
<name>Q1N2E9_9GAMM</name>
<comment type="caution">
    <text evidence="1">The sequence shown here is derived from an EMBL/GenBank/DDBJ whole genome shotgun (WGS) entry which is preliminary data.</text>
</comment>
<dbReference type="Pfam" id="PF11342">
    <property type="entry name" value="DUF3144"/>
    <property type="match status" value="1"/>
</dbReference>
<accession>Q1N2E9</accession>
<dbReference type="InterPro" id="IPR021490">
    <property type="entry name" value="DUF3144"/>
</dbReference>
<sequence>MSEQEQTAKQMDPDFFKRTDKFIQLANELIKDHEPGKVSASLLYAAARFNAHIVTASAKDKAEADLNKGEALEYFTQQYAAMLKANLEDYVEKYDEYLK</sequence>
<dbReference type="AlphaFoldDB" id="Q1N2E9"/>
<proteinExistence type="predicted"/>
<evidence type="ECO:0008006" key="3">
    <source>
        <dbReference type="Google" id="ProtNLM"/>
    </source>
</evidence>
<dbReference type="EMBL" id="AAQH01000007">
    <property type="protein sequence ID" value="EAT12458.1"/>
    <property type="molecule type" value="Genomic_DNA"/>
</dbReference>
<organism evidence="1 2">
    <name type="scientific">Bermanella marisrubri</name>
    <dbReference type="NCBI Taxonomy" id="207949"/>
    <lineage>
        <taxon>Bacteria</taxon>
        <taxon>Pseudomonadati</taxon>
        <taxon>Pseudomonadota</taxon>
        <taxon>Gammaproteobacteria</taxon>
        <taxon>Oceanospirillales</taxon>
        <taxon>Oceanospirillaceae</taxon>
        <taxon>Bermanella</taxon>
    </lineage>
</organism>
<dbReference type="Proteomes" id="UP000004263">
    <property type="component" value="Unassembled WGS sequence"/>
</dbReference>
<protein>
    <recommendedName>
        <fullName evidence="3">DUF3144 domain-containing protein</fullName>
    </recommendedName>
</protein>
<dbReference type="HOGENOM" id="CLU_147336_2_0_6"/>
<dbReference type="OrthoDB" id="5344355at2"/>
<dbReference type="RefSeq" id="WP_007018267.1">
    <property type="nucleotide sequence ID" value="NZ_CH724116.1"/>
</dbReference>
<dbReference type="Gene3D" id="1.10.287.3020">
    <property type="match status" value="1"/>
</dbReference>
<keyword evidence="2" id="KW-1185">Reference proteome</keyword>
<evidence type="ECO:0000313" key="2">
    <source>
        <dbReference type="Proteomes" id="UP000004263"/>
    </source>
</evidence>